<dbReference type="EMBL" id="SBLB01000003">
    <property type="protein sequence ID" value="RYC69654.1"/>
    <property type="molecule type" value="Genomic_DNA"/>
</dbReference>
<dbReference type="Proteomes" id="UP000290407">
    <property type="component" value="Unassembled WGS sequence"/>
</dbReference>
<reference evidence="1 2" key="1">
    <citation type="submission" date="2019-01" db="EMBL/GenBank/DDBJ databases">
        <title>Spirosoma flava sp. nov., a propanil-degrading bacterium isolated from herbicide-contaminated soil.</title>
        <authorList>
            <person name="Zhang L."/>
            <person name="Jiang J.-D."/>
        </authorList>
    </citation>
    <scope>NUCLEOTIDE SEQUENCE [LARGE SCALE GENOMIC DNA]</scope>
    <source>
        <strain evidence="1 2">TY50</strain>
    </source>
</reference>
<keyword evidence="2" id="KW-1185">Reference proteome</keyword>
<accession>A0A4Q2UK54</accession>
<proteinExistence type="predicted"/>
<comment type="caution">
    <text evidence="1">The sequence shown here is derived from an EMBL/GenBank/DDBJ whole genome shotgun (WGS) entry which is preliminary data.</text>
</comment>
<organism evidence="1 2">
    <name type="scientific">Spirosoma sordidisoli</name>
    <dbReference type="NCBI Taxonomy" id="2502893"/>
    <lineage>
        <taxon>Bacteria</taxon>
        <taxon>Pseudomonadati</taxon>
        <taxon>Bacteroidota</taxon>
        <taxon>Cytophagia</taxon>
        <taxon>Cytophagales</taxon>
        <taxon>Cytophagaceae</taxon>
        <taxon>Spirosoma</taxon>
    </lineage>
</organism>
<dbReference type="RefSeq" id="WP_129601899.1">
    <property type="nucleotide sequence ID" value="NZ_SBLB01000003.1"/>
</dbReference>
<dbReference type="AlphaFoldDB" id="A0A4Q2UK54"/>
<evidence type="ECO:0000313" key="2">
    <source>
        <dbReference type="Proteomes" id="UP000290407"/>
    </source>
</evidence>
<protein>
    <submittedName>
        <fullName evidence="1">Uncharacterized protein</fullName>
    </submittedName>
</protein>
<name>A0A4Q2UK54_9BACT</name>
<evidence type="ECO:0000313" key="1">
    <source>
        <dbReference type="EMBL" id="RYC69654.1"/>
    </source>
</evidence>
<gene>
    <name evidence="1" type="ORF">EQG79_13720</name>
</gene>
<sequence length="94" mass="11245">MHKQINLLEIVVGFLQINPLIISFSRYHLQVVLLQIDNTVPNDQGLPEETRWQILHMHWYLNRSSWQSVIADFYVMGRYFSWRKNKANGDDLPF</sequence>